<keyword evidence="2" id="KW-1185">Reference proteome</keyword>
<sequence>MSGGVAPLPLPNEKPSFNLRRGFLSFQNLNAAALIIILAASGMVGIQDIAFVLLSFVYMFFIAKIAFPTLSTTPDPPIFSDHQLLLTVYVSIGALIGLILPVAYIVHGVLEGDKEGIKAAVPHVFLLACQVLMEAVSFSGGFSLPVRVFVPVVYNAMRMYAILDWVKSEMMKGSVGRGIAMGNMVFWGFNLFGFLLPVYLPKAFKKYYADNKDKDS</sequence>
<proteinExistence type="predicted"/>
<reference evidence="2" key="1">
    <citation type="journal article" date="2022" name="Mol. Ecol. Resour.">
        <title>The genomes of chicory, endive, great burdock and yacon provide insights into Asteraceae palaeo-polyploidization history and plant inulin production.</title>
        <authorList>
            <person name="Fan W."/>
            <person name="Wang S."/>
            <person name="Wang H."/>
            <person name="Wang A."/>
            <person name="Jiang F."/>
            <person name="Liu H."/>
            <person name="Zhao H."/>
            <person name="Xu D."/>
            <person name="Zhang Y."/>
        </authorList>
    </citation>
    <scope>NUCLEOTIDE SEQUENCE [LARGE SCALE GENOMIC DNA]</scope>
    <source>
        <strain evidence="2">cv. Yunnan</strain>
    </source>
</reference>
<gene>
    <name evidence="1" type="ORF">L1987_62510</name>
</gene>
<dbReference type="EMBL" id="CM042038">
    <property type="protein sequence ID" value="KAI3731322.1"/>
    <property type="molecule type" value="Genomic_DNA"/>
</dbReference>
<name>A0ACB9CAX7_9ASTR</name>
<organism evidence="1 2">
    <name type="scientific">Smallanthus sonchifolius</name>
    <dbReference type="NCBI Taxonomy" id="185202"/>
    <lineage>
        <taxon>Eukaryota</taxon>
        <taxon>Viridiplantae</taxon>
        <taxon>Streptophyta</taxon>
        <taxon>Embryophyta</taxon>
        <taxon>Tracheophyta</taxon>
        <taxon>Spermatophyta</taxon>
        <taxon>Magnoliopsida</taxon>
        <taxon>eudicotyledons</taxon>
        <taxon>Gunneridae</taxon>
        <taxon>Pentapetalae</taxon>
        <taxon>asterids</taxon>
        <taxon>campanulids</taxon>
        <taxon>Asterales</taxon>
        <taxon>Asteraceae</taxon>
        <taxon>Asteroideae</taxon>
        <taxon>Heliantheae alliance</taxon>
        <taxon>Millerieae</taxon>
        <taxon>Smallanthus</taxon>
    </lineage>
</organism>
<protein>
    <submittedName>
        <fullName evidence="1">Uncharacterized protein</fullName>
    </submittedName>
</protein>
<evidence type="ECO:0000313" key="1">
    <source>
        <dbReference type="EMBL" id="KAI3731322.1"/>
    </source>
</evidence>
<dbReference type="Proteomes" id="UP001056120">
    <property type="component" value="Linkage Group LG21"/>
</dbReference>
<accession>A0ACB9CAX7</accession>
<comment type="caution">
    <text evidence="1">The sequence shown here is derived from an EMBL/GenBank/DDBJ whole genome shotgun (WGS) entry which is preliminary data.</text>
</comment>
<evidence type="ECO:0000313" key="2">
    <source>
        <dbReference type="Proteomes" id="UP001056120"/>
    </source>
</evidence>
<reference evidence="1 2" key="2">
    <citation type="journal article" date="2022" name="Mol. Ecol. Resour.">
        <title>The genomes of chicory, endive, great burdock and yacon provide insights into Asteraceae paleo-polyploidization history and plant inulin production.</title>
        <authorList>
            <person name="Fan W."/>
            <person name="Wang S."/>
            <person name="Wang H."/>
            <person name="Wang A."/>
            <person name="Jiang F."/>
            <person name="Liu H."/>
            <person name="Zhao H."/>
            <person name="Xu D."/>
            <person name="Zhang Y."/>
        </authorList>
    </citation>
    <scope>NUCLEOTIDE SEQUENCE [LARGE SCALE GENOMIC DNA]</scope>
    <source>
        <strain evidence="2">cv. Yunnan</strain>
        <tissue evidence="1">Leaves</tissue>
    </source>
</reference>